<dbReference type="InterPro" id="IPR000160">
    <property type="entry name" value="GGDEF_dom"/>
</dbReference>
<dbReference type="PROSITE" id="PS50883">
    <property type="entry name" value="EAL"/>
    <property type="match status" value="1"/>
</dbReference>
<organism evidence="8 9">
    <name type="scientific">Rhodoferax lithotrophicus</name>
    <dbReference type="NCBI Taxonomy" id="2798804"/>
    <lineage>
        <taxon>Bacteria</taxon>
        <taxon>Pseudomonadati</taxon>
        <taxon>Pseudomonadota</taxon>
        <taxon>Betaproteobacteria</taxon>
        <taxon>Burkholderiales</taxon>
        <taxon>Comamonadaceae</taxon>
        <taxon>Rhodoferax</taxon>
    </lineage>
</organism>
<dbReference type="EMBL" id="AP024238">
    <property type="protein sequence ID" value="BCO29375.1"/>
    <property type="molecule type" value="Genomic_DNA"/>
</dbReference>
<evidence type="ECO:0000259" key="5">
    <source>
        <dbReference type="PROSITE" id="PS50113"/>
    </source>
</evidence>
<evidence type="ECO:0000259" key="6">
    <source>
        <dbReference type="PROSITE" id="PS50883"/>
    </source>
</evidence>
<dbReference type="NCBIfam" id="TIGR00254">
    <property type="entry name" value="GGDEF"/>
    <property type="match status" value="1"/>
</dbReference>
<dbReference type="SUPFAM" id="SSF55785">
    <property type="entry name" value="PYP-like sensor domain (PAS domain)"/>
    <property type="match status" value="2"/>
</dbReference>
<dbReference type="InterPro" id="IPR043128">
    <property type="entry name" value="Rev_trsase/Diguanyl_cyclase"/>
</dbReference>
<dbReference type="InterPro" id="IPR035919">
    <property type="entry name" value="EAL_sf"/>
</dbReference>
<name>A0ABN6DBL3_9BURK</name>
<dbReference type="SUPFAM" id="SSF47188">
    <property type="entry name" value="Hemerythrin-like"/>
    <property type="match status" value="1"/>
</dbReference>
<dbReference type="InterPro" id="IPR029787">
    <property type="entry name" value="Nucleotide_cyclase"/>
</dbReference>
<accession>A0ABN6DBL3</accession>
<evidence type="ECO:0000256" key="1">
    <source>
        <dbReference type="ARBA" id="ARBA00010587"/>
    </source>
</evidence>
<gene>
    <name evidence="8" type="ORF">MIZ03_4298</name>
</gene>
<protein>
    <submittedName>
        <fullName evidence="8">Bacteriohemerythrin</fullName>
    </submittedName>
</protein>
<dbReference type="Pfam" id="PF08447">
    <property type="entry name" value="PAS_3"/>
    <property type="match status" value="1"/>
</dbReference>
<dbReference type="CDD" id="cd01949">
    <property type="entry name" value="GGDEF"/>
    <property type="match status" value="1"/>
</dbReference>
<dbReference type="Gene3D" id="1.20.120.50">
    <property type="entry name" value="Hemerythrin-like"/>
    <property type="match status" value="1"/>
</dbReference>
<dbReference type="PROSITE" id="PS50112">
    <property type="entry name" value="PAS"/>
    <property type="match status" value="2"/>
</dbReference>
<dbReference type="InterPro" id="IPR000014">
    <property type="entry name" value="PAS"/>
</dbReference>
<dbReference type="InterPro" id="IPR035938">
    <property type="entry name" value="Hemerythrin-like_sf"/>
</dbReference>
<evidence type="ECO:0000256" key="3">
    <source>
        <dbReference type="ARBA" id="ARBA00023004"/>
    </source>
</evidence>
<evidence type="ECO:0000313" key="9">
    <source>
        <dbReference type="Proteomes" id="UP000824366"/>
    </source>
</evidence>
<dbReference type="Gene3D" id="3.30.70.270">
    <property type="match status" value="1"/>
</dbReference>
<dbReference type="Pfam" id="PF00563">
    <property type="entry name" value="EAL"/>
    <property type="match status" value="1"/>
</dbReference>
<dbReference type="SUPFAM" id="SSF55073">
    <property type="entry name" value="Nucleotide cyclase"/>
    <property type="match status" value="1"/>
</dbReference>
<sequence length="910" mass="102217">MFEIFPWNPNLETGIDLIDVQHRKLVSLINQLAQQHVQGATEAEVQAILGELSDYADYHFRTEEGIWKTALAGDDWLIQHIQTHQRFFSHIAELQSSRRPFQAVLDDLFSYLIQWLAYHILDNDKRMALALKAIGQGASVASAHAQADAHMQGATATLIQTVLGMYQTLSSQALILMHEKLGRQRAEQALAESEARWRLLLEHTADHQHSGSRFEKNLSKIIDELPAGLAVVNPGSLGFVFVNPWFCRMLGYTRDELLALGVEDIHPPECFAEVTSSLRSVSLHQRRSALIMPVYRKDGSHFLASIERTAIDLDGMLSSMAIFTDVTEREVARTALEDERLRLQNAMDAVQAGTWELDLNTQTVRYDDRFARMLGYDNRGPMAGAYAMYLSWIHTDDRAAQQLQMDRHLRGDTPHFEAELRLRHKDGHWVWCRTLGRVMQRDAHNQPLWVTGISVDISEQKTHRQQIDHITHHDALTGLPNRKLFVQTLAQAMQAATQAHHVLAVTYLDLDGLSAINDCYGQEVGNQLVLEISRRLRQLPHPHDHLAHIGGDEFAVILSPLEQPQAFETPVKALLDMVSAPMILHGISLQVTASIGITLFPQLEKMDAEQLLRQADQAMYLAKLAGKNRAHLFDPINDETTRAQFMRIDEIHQGLLKNEFVLHYQPKVNLSSGAVVGFEALIRWQHPSRGLLLPGLFIPALSQHPMAVNLGNWVIDTALAQLAQWNALGIRTTVSVNIDSLQLHDPDFADRLQRQLNAQPSVQPWQLELEILETGALENMAHVSALVNHLQRMGFECALDDFGTGYSSLTFLKQLEARTIKIDQSFVRGMLDDAQHAAIVNSVLDLARNFTRRALAEGVETEAHGQALIELGCEFGQGYAIAHAMPADTVALWMSQWQVPASWAAHRPAV</sequence>
<feature type="domain" description="PAS" evidence="4">
    <location>
        <begin position="339"/>
        <end position="412"/>
    </location>
</feature>
<dbReference type="CDD" id="cd01948">
    <property type="entry name" value="EAL"/>
    <property type="match status" value="1"/>
</dbReference>
<evidence type="ECO:0000313" key="8">
    <source>
        <dbReference type="EMBL" id="BCO29375.1"/>
    </source>
</evidence>
<keyword evidence="3" id="KW-0408">Iron</keyword>
<dbReference type="Pfam" id="PF13426">
    <property type="entry name" value="PAS_9"/>
    <property type="match status" value="1"/>
</dbReference>
<dbReference type="InterPro" id="IPR012827">
    <property type="entry name" value="Hemerythrin_metal-bd"/>
</dbReference>
<comment type="similarity">
    <text evidence="1">Belongs to the hemerythrin family.</text>
</comment>
<dbReference type="CDD" id="cd00130">
    <property type="entry name" value="PAS"/>
    <property type="match status" value="2"/>
</dbReference>
<feature type="domain" description="EAL" evidence="6">
    <location>
        <begin position="644"/>
        <end position="898"/>
    </location>
</feature>
<dbReference type="Gene3D" id="3.20.20.450">
    <property type="entry name" value="EAL domain"/>
    <property type="match status" value="1"/>
</dbReference>
<dbReference type="CDD" id="cd12107">
    <property type="entry name" value="Hemerythrin"/>
    <property type="match status" value="1"/>
</dbReference>
<dbReference type="Pfam" id="PF01814">
    <property type="entry name" value="Hemerythrin"/>
    <property type="match status" value="1"/>
</dbReference>
<dbReference type="InterPro" id="IPR052155">
    <property type="entry name" value="Biofilm_reg_signaling"/>
</dbReference>
<reference evidence="8 9" key="1">
    <citation type="journal article" date="2021" name="Microbiol. Spectr.">
        <title>A Single Bacterium Capable of Oxidation and Reduction of Iron at Circumneutral pH.</title>
        <authorList>
            <person name="Kato S."/>
            <person name="Ohkuma M."/>
        </authorList>
    </citation>
    <scope>NUCLEOTIDE SEQUENCE [LARGE SCALE GENOMIC DNA]</scope>
    <source>
        <strain evidence="8 9">MIZ03</strain>
    </source>
</reference>
<proteinExistence type="inferred from homology"/>
<dbReference type="InterPro" id="IPR013655">
    <property type="entry name" value="PAS_fold_3"/>
</dbReference>
<dbReference type="PANTHER" id="PTHR44757:SF2">
    <property type="entry name" value="BIOFILM ARCHITECTURE MAINTENANCE PROTEIN MBAA"/>
    <property type="match status" value="1"/>
</dbReference>
<feature type="domain" description="PAS" evidence="4">
    <location>
        <begin position="214"/>
        <end position="285"/>
    </location>
</feature>
<dbReference type="NCBIfam" id="TIGR02481">
    <property type="entry name" value="hemeryth_dom"/>
    <property type="match status" value="1"/>
</dbReference>
<dbReference type="InterPro" id="IPR001633">
    <property type="entry name" value="EAL_dom"/>
</dbReference>
<dbReference type="NCBIfam" id="TIGR00229">
    <property type="entry name" value="sensory_box"/>
    <property type="match status" value="2"/>
</dbReference>
<dbReference type="SMART" id="SM00052">
    <property type="entry name" value="EAL"/>
    <property type="match status" value="1"/>
</dbReference>
<evidence type="ECO:0000256" key="2">
    <source>
        <dbReference type="ARBA" id="ARBA00022723"/>
    </source>
</evidence>
<dbReference type="Pfam" id="PF00990">
    <property type="entry name" value="GGDEF"/>
    <property type="match status" value="1"/>
</dbReference>
<dbReference type="InterPro" id="IPR001610">
    <property type="entry name" value="PAC"/>
</dbReference>
<dbReference type="InterPro" id="IPR035965">
    <property type="entry name" value="PAS-like_dom_sf"/>
</dbReference>
<evidence type="ECO:0000259" key="4">
    <source>
        <dbReference type="PROSITE" id="PS50112"/>
    </source>
</evidence>
<dbReference type="RefSeq" id="WP_223905366.1">
    <property type="nucleotide sequence ID" value="NZ_AP024238.1"/>
</dbReference>
<feature type="domain" description="GGDEF" evidence="7">
    <location>
        <begin position="501"/>
        <end position="635"/>
    </location>
</feature>
<dbReference type="InterPro" id="IPR000700">
    <property type="entry name" value="PAS-assoc_C"/>
</dbReference>
<keyword evidence="9" id="KW-1185">Reference proteome</keyword>
<evidence type="ECO:0000259" key="7">
    <source>
        <dbReference type="PROSITE" id="PS50887"/>
    </source>
</evidence>
<dbReference type="PANTHER" id="PTHR44757">
    <property type="entry name" value="DIGUANYLATE CYCLASE DGCP"/>
    <property type="match status" value="1"/>
</dbReference>
<dbReference type="PROSITE" id="PS50113">
    <property type="entry name" value="PAC"/>
    <property type="match status" value="1"/>
</dbReference>
<dbReference type="SMART" id="SM00091">
    <property type="entry name" value="PAS"/>
    <property type="match status" value="2"/>
</dbReference>
<dbReference type="PROSITE" id="PS50887">
    <property type="entry name" value="GGDEF"/>
    <property type="match status" value="1"/>
</dbReference>
<keyword evidence="2" id="KW-0479">Metal-binding</keyword>
<dbReference type="SMART" id="SM00267">
    <property type="entry name" value="GGDEF"/>
    <property type="match status" value="1"/>
</dbReference>
<dbReference type="Gene3D" id="3.30.450.20">
    <property type="entry name" value="PAS domain"/>
    <property type="match status" value="2"/>
</dbReference>
<dbReference type="Proteomes" id="UP000824366">
    <property type="component" value="Chromosome"/>
</dbReference>
<feature type="domain" description="PAC" evidence="5">
    <location>
        <begin position="416"/>
        <end position="469"/>
    </location>
</feature>
<dbReference type="InterPro" id="IPR012312">
    <property type="entry name" value="Hemerythrin-like"/>
</dbReference>
<dbReference type="SMART" id="SM00086">
    <property type="entry name" value="PAC"/>
    <property type="match status" value="2"/>
</dbReference>
<dbReference type="SUPFAM" id="SSF141868">
    <property type="entry name" value="EAL domain-like"/>
    <property type="match status" value="1"/>
</dbReference>